<dbReference type="PANTHER" id="PTHR35176">
    <property type="entry name" value="HEME OXYGENASE HI_0854-RELATED"/>
    <property type="match status" value="1"/>
</dbReference>
<dbReference type="Pfam" id="PF01243">
    <property type="entry name" value="PNPOx_N"/>
    <property type="match status" value="1"/>
</dbReference>
<dbReference type="GO" id="GO:0016627">
    <property type="term" value="F:oxidoreductase activity, acting on the CH-CH group of donors"/>
    <property type="evidence" value="ECO:0007669"/>
    <property type="project" value="TreeGrafter"/>
</dbReference>
<dbReference type="SUPFAM" id="SSF50475">
    <property type="entry name" value="FMN-binding split barrel"/>
    <property type="match status" value="1"/>
</dbReference>
<evidence type="ECO:0000313" key="4">
    <source>
        <dbReference type="Proteomes" id="UP000520767"/>
    </source>
</evidence>
<protein>
    <submittedName>
        <fullName evidence="3">PPOX class probable F420-dependent enzyme</fullName>
    </submittedName>
</protein>
<evidence type="ECO:0000256" key="1">
    <source>
        <dbReference type="ARBA" id="ARBA00023002"/>
    </source>
</evidence>
<feature type="domain" description="Pyridoxamine 5'-phosphate oxidase N-terminal" evidence="2">
    <location>
        <begin position="3"/>
        <end position="125"/>
    </location>
</feature>
<evidence type="ECO:0000313" key="3">
    <source>
        <dbReference type="EMBL" id="MBB4907715.1"/>
    </source>
</evidence>
<dbReference type="NCBIfam" id="TIGR03618">
    <property type="entry name" value="Rv1155_F420"/>
    <property type="match status" value="1"/>
</dbReference>
<accession>A0A7W7Q602</accession>
<dbReference type="PANTHER" id="PTHR35176:SF6">
    <property type="entry name" value="HEME OXYGENASE HI_0854-RELATED"/>
    <property type="match status" value="1"/>
</dbReference>
<keyword evidence="4" id="KW-1185">Reference proteome</keyword>
<name>A0A7W7Q602_9PSEU</name>
<keyword evidence="1" id="KW-0560">Oxidoreductase</keyword>
<dbReference type="Proteomes" id="UP000520767">
    <property type="component" value="Unassembled WGS sequence"/>
</dbReference>
<dbReference type="GO" id="GO:0005829">
    <property type="term" value="C:cytosol"/>
    <property type="evidence" value="ECO:0007669"/>
    <property type="project" value="TreeGrafter"/>
</dbReference>
<reference evidence="3 4" key="1">
    <citation type="submission" date="2020-08" db="EMBL/GenBank/DDBJ databases">
        <title>Genomic Encyclopedia of Type Strains, Phase III (KMG-III): the genomes of soil and plant-associated and newly described type strains.</title>
        <authorList>
            <person name="Whitman W."/>
        </authorList>
    </citation>
    <scope>NUCLEOTIDE SEQUENCE [LARGE SCALE GENOMIC DNA]</scope>
    <source>
        <strain evidence="3 4">CECT 8960</strain>
    </source>
</reference>
<dbReference type="EMBL" id="JACHJQ010000004">
    <property type="protein sequence ID" value="MBB4907715.1"/>
    <property type="molecule type" value="Genomic_DNA"/>
</dbReference>
<sequence length="129" mass="14285">MILDDATRQLIDGRNFATLATLNPDGSPQTSVIWVGLDDDAVVFSSTAARRKIRNIARDPRVSLTIFDLADPYRTVEIRGTVEVVDDPDRDLPKRLSHKYVGEDPPPEPAEVKRVIARLIPEKVIGVAV</sequence>
<dbReference type="Gene3D" id="2.30.110.10">
    <property type="entry name" value="Electron Transport, Fmn-binding Protein, Chain A"/>
    <property type="match status" value="1"/>
</dbReference>
<dbReference type="InterPro" id="IPR012349">
    <property type="entry name" value="Split_barrel_FMN-bd"/>
</dbReference>
<organism evidence="3 4">
    <name type="scientific">Actinophytocola algeriensis</name>
    <dbReference type="NCBI Taxonomy" id="1768010"/>
    <lineage>
        <taxon>Bacteria</taxon>
        <taxon>Bacillati</taxon>
        <taxon>Actinomycetota</taxon>
        <taxon>Actinomycetes</taxon>
        <taxon>Pseudonocardiales</taxon>
        <taxon>Pseudonocardiaceae</taxon>
    </lineage>
</organism>
<dbReference type="AlphaFoldDB" id="A0A7W7Q602"/>
<gene>
    <name evidence="3" type="ORF">FHR82_003957</name>
</gene>
<dbReference type="InterPro" id="IPR011576">
    <property type="entry name" value="Pyridox_Oxase_N"/>
</dbReference>
<dbReference type="InterPro" id="IPR052019">
    <property type="entry name" value="F420H2_bilvrd_red/Heme_oxyg"/>
</dbReference>
<evidence type="ECO:0000259" key="2">
    <source>
        <dbReference type="Pfam" id="PF01243"/>
    </source>
</evidence>
<dbReference type="InterPro" id="IPR019920">
    <property type="entry name" value="F420-binding_dom_put"/>
</dbReference>
<proteinExistence type="predicted"/>
<comment type="caution">
    <text evidence="3">The sequence shown here is derived from an EMBL/GenBank/DDBJ whole genome shotgun (WGS) entry which is preliminary data.</text>
</comment>
<dbReference type="GO" id="GO:0070967">
    <property type="term" value="F:coenzyme F420 binding"/>
    <property type="evidence" value="ECO:0007669"/>
    <property type="project" value="TreeGrafter"/>
</dbReference>